<organism evidence="2 3">
    <name type="scientific">Actinotalea fermentans</name>
    <dbReference type="NCBI Taxonomy" id="43671"/>
    <lineage>
        <taxon>Bacteria</taxon>
        <taxon>Bacillati</taxon>
        <taxon>Actinomycetota</taxon>
        <taxon>Actinomycetes</taxon>
        <taxon>Micrococcales</taxon>
        <taxon>Cellulomonadaceae</taxon>
        <taxon>Actinotalea</taxon>
    </lineage>
</organism>
<keyword evidence="3" id="KW-1185">Reference proteome</keyword>
<gene>
    <name evidence="2" type="ORF">AFE02nite_01340</name>
</gene>
<protein>
    <recommendedName>
        <fullName evidence="1">Aminoglycoside phosphotransferase domain-containing protein</fullName>
    </recommendedName>
</protein>
<feature type="domain" description="Aminoglycoside phosphotransferase" evidence="1">
    <location>
        <begin position="79"/>
        <end position="281"/>
    </location>
</feature>
<dbReference type="InterPro" id="IPR011009">
    <property type="entry name" value="Kinase-like_dom_sf"/>
</dbReference>
<evidence type="ECO:0000313" key="3">
    <source>
        <dbReference type="Proteomes" id="UP000321484"/>
    </source>
</evidence>
<dbReference type="Proteomes" id="UP000321484">
    <property type="component" value="Unassembled WGS sequence"/>
</dbReference>
<evidence type="ECO:0000259" key="1">
    <source>
        <dbReference type="Pfam" id="PF01636"/>
    </source>
</evidence>
<dbReference type="Pfam" id="PF01636">
    <property type="entry name" value="APH"/>
    <property type="match status" value="1"/>
</dbReference>
<sequence length="344" mass="36482">MIGPGKGGALSFIDLAQSAPVTTAPLAFSGSRLHWADLPREVRSRIAELAGADVVSETSATTGFSPGYAALLGLGNGTQVFVKAVSPEQNPDSPELARQEIAVAAQLPPAVNAPHLWWHDDDGTWVLLGLQPVDGRAPEQPWRPDELARALDALRDLAEVGTPAPAGLKPLEEDMAYLAAGWERLDAVGSDVDAALAAVGEHGDWLRRNLAALLDAAPHGVPASVGRTLVHGDFRADNVMLAAPPDTRVWLIDWPHACRDGVVWWDLLATLPSVAMQGGGNPEELFWSHPNARGADRDAVRAVLAGLTGYFVHAAVQPPPPGIPNVRAFQLAQGVAALDWLRRL</sequence>
<accession>A0A511YT82</accession>
<proteinExistence type="predicted"/>
<dbReference type="AlphaFoldDB" id="A0A511YT82"/>
<name>A0A511YT82_9CELL</name>
<reference evidence="2 3" key="1">
    <citation type="submission" date="2019-07" db="EMBL/GenBank/DDBJ databases">
        <title>Whole genome shotgun sequence of Actinotalea fermentans NBRC 105374.</title>
        <authorList>
            <person name="Hosoyama A."/>
            <person name="Uohara A."/>
            <person name="Ohji S."/>
            <person name="Ichikawa N."/>
        </authorList>
    </citation>
    <scope>NUCLEOTIDE SEQUENCE [LARGE SCALE GENOMIC DNA]</scope>
    <source>
        <strain evidence="2 3">NBRC 105374</strain>
    </source>
</reference>
<dbReference type="InterPro" id="IPR002575">
    <property type="entry name" value="Aminoglycoside_PTrfase"/>
</dbReference>
<dbReference type="SUPFAM" id="SSF56112">
    <property type="entry name" value="Protein kinase-like (PK-like)"/>
    <property type="match status" value="1"/>
</dbReference>
<evidence type="ECO:0000313" key="2">
    <source>
        <dbReference type="EMBL" id="GEN78400.1"/>
    </source>
</evidence>
<comment type="caution">
    <text evidence="2">The sequence shown here is derived from an EMBL/GenBank/DDBJ whole genome shotgun (WGS) entry which is preliminary data.</text>
</comment>
<dbReference type="Gene3D" id="3.90.1200.10">
    <property type="match status" value="1"/>
</dbReference>
<dbReference type="EMBL" id="BJYK01000001">
    <property type="protein sequence ID" value="GEN78400.1"/>
    <property type="molecule type" value="Genomic_DNA"/>
</dbReference>